<evidence type="ECO:0000313" key="1">
    <source>
        <dbReference type="EMBL" id="TNN81870.1"/>
    </source>
</evidence>
<comment type="caution">
    <text evidence="1">The sequence shown here is derived from an EMBL/GenBank/DDBJ whole genome shotgun (WGS) entry which is preliminary data.</text>
</comment>
<reference evidence="1 2" key="1">
    <citation type="submission" date="2019-03" db="EMBL/GenBank/DDBJ databases">
        <title>First draft genome of Liparis tanakae, snailfish: a comprehensive survey of snailfish specific genes.</title>
        <authorList>
            <person name="Kim W."/>
            <person name="Song I."/>
            <person name="Jeong J.-H."/>
            <person name="Kim D."/>
            <person name="Kim S."/>
            <person name="Ryu S."/>
            <person name="Song J.Y."/>
            <person name="Lee S.K."/>
        </authorList>
    </citation>
    <scope>NUCLEOTIDE SEQUENCE [LARGE SCALE GENOMIC DNA]</scope>
    <source>
        <tissue evidence="1">Muscle</tissue>
    </source>
</reference>
<gene>
    <name evidence="1" type="ORF">EYF80_007999</name>
</gene>
<organism evidence="1 2">
    <name type="scientific">Liparis tanakae</name>
    <name type="common">Tanaka's snailfish</name>
    <dbReference type="NCBI Taxonomy" id="230148"/>
    <lineage>
        <taxon>Eukaryota</taxon>
        <taxon>Metazoa</taxon>
        <taxon>Chordata</taxon>
        <taxon>Craniata</taxon>
        <taxon>Vertebrata</taxon>
        <taxon>Euteleostomi</taxon>
        <taxon>Actinopterygii</taxon>
        <taxon>Neopterygii</taxon>
        <taxon>Teleostei</taxon>
        <taxon>Neoteleostei</taxon>
        <taxon>Acanthomorphata</taxon>
        <taxon>Eupercaria</taxon>
        <taxon>Perciformes</taxon>
        <taxon>Cottioidei</taxon>
        <taxon>Cottales</taxon>
        <taxon>Liparidae</taxon>
        <taxon>Liparis</taxon>
    </lineage>
</organism>
<accession>A0A4Z2IV63</accession>
<keyword evidence="2" id="KW-1185">Reference proteome</keyword>
<dbReference type="Proteomes" id="UP000314294">
    <property type="component" value="Unassembled WGS sequence"/>
</dbReference>
<dbReference type="AlphaFoldDB" id="A0A4Z2IV63"/>
<dbReference type="EMBL" id="SRLO01000044">
    <property type="protein sequence ID" value="TNN81870.1"/>
    <property type="molecule type" value="Genomic_DNA"/>
</dbReference>
<sequence length="171" mass="19279">MTLQFFVVLHGKSDDGRLLACEKREQDWYFQIEPHVSPSPTVRTFGAYSGLSFSIDGRSSSGSPEGEAETLYRWLSRLWSSRIRPGFGPRSNPVEDMRAVTDNKTFGSNPRYRGSEAKVGEIELPLQFPTERLVLSVLKRPTRCIQVPLRVGVSLYVDSRRCISDTVSSYA</sequence>
<evidence type="ECO:0000313" key="2">
    <source>
        <dbReference type="Proteomes" id="UP000314294"/>
    </source>
</evidence>
<name>A0A4Z2IV63_9TELE</name>
<protein>
    <submittedName>
        <fullName evidence="1">Uncharacterized protein</fullName>
    </submittedName>
</protein>
<proteinExistence type="predicted"/>